<reference evidence="3" key="1">
    <citation type="submission" date="2015-09" db="EMBL/GenBank/DDBJ databases">
        <authorList>
            <consortium name="Pathogen Informatics"/>
        </authorList>
    </citation>
    <scope>NUCLEOTIDE SEQUENCE [LARGE SCALE GENOMIC DNA]</scope>
    <source>
        <strain evidence="3">Lake Konstanz</strain>
    </source>
</reference>
<proteinExistence type="predicted"/>
<dbReference type="EMBL" id="CYKH01001976">
    <property type="protein sequence ID" value="CUG91874.1"/>
    <property type="molecule type" value="Genomic_DNA"/>
</dbReference>
<evidence type="ECO:0000313" key="2">
    <source>
        <dbReference type="EMBL" id="CUG91874.1"/>
    </source>
</evidence>
<feature type="region of interest" description="Disordered" evidence="1">
    <location>
        <begin position="250"/>
        <end position="281"/>
    </location>
</feature>
<feature type="region of interest" description="Disordered" evidence="1">
    <location>
        <begin position="294"/>
        <end position="353"/>
    </location>
</feature>
<name>A0A0S4JP01_BODSA</name>
<evidence type="ECO:0000256" key="1">
    <source>
        <dbReference type="SAM" id="MobiDB-lite"/>
    </source>
</evidence>
<organism evidence="2 3">
    <name type="scientific">Bodo saltans</name>
    <name type="common">Flagellated protozoan</name>
    <dbReference type="NCBI Taxonomy" id="75058"/>
    <lineage>
        <taxon>Eukaryota</taxon>
        <taxon>Discoba</taxon>
        <taxon>Euglenozoa</taxon>
        <taxon>Kinetoplastea</taxon>
        <taxon>Metakinetoplastina</taxon>
        <taxon>Eubodonida</taxon>
        <taxon>Bodonidae</taxon>
        <taxon>Bodo</taxon>
    </lineage>
</organism>
<accession>A0A0S4JP01</accession>
<dbReference type="Proteomes" id="UP000051952">
    <property type="component" value="Unassembled WGS sequence"/>
</dbReference>
<feature type="region of interest" description="Disordered" evidence="1">
    <location>
        <begin position="182"/>
        <end position="202"/>
    </location>
</feature>
<keyword evidence="3" id="KW-1185">Reference proteome</keyword>
<feature type="region of interest" description="Disordered" evidence="1">
    <location>
        <begin position="453"/>
        <end position="508"/>
    </location>
</feature>
<evidence type="ECO:0000313" key="3">
    <source>
        <dbReference type="Proteomes" id="UP000051952"/>
    </source>
</evidence>
<gene>
    <name evidence="2" type="ORF">BSAL_34570</name>
</gene>
<feature type="region of interest" description="Disordered" evidence="1">
    <location>
        <begin position="1"/>
        <end position="87"/>
    </location>
</feature>
<sequence>MSMPRVPAARPSSSVPLQHPPWNGSAKTTSTRSGTAVVSTSGVPVNSDHSRPSRTPPSRRSTPTNQRATAAANAKQPSVEPATESYQQHFLRSPDAFEMARVHTTNINDNALVTPASIFQSFLSPNSEQPHFGPVIPDWAEEQCASSSLDIDIDTQLHQLQLRLASTRDMLRASAQSQVVAQDARRKAAKGQQGGSGGLMRYTVRSDIKKKVASSNAAQDDDLMSLPDWAPPKLEMKFPWDDEAALATTAAAERQPSAESGGGESHDREGGTASNAAEPSHRLQGAYHRYFGADTRSKINNPSSMPSDPPPRHGMKRSTAAQKAAPAAATSRSIRGRSGLLPPSKENDSDASTFDPQQYAQSILLRQQRRTNHAADMSAESIQDGVLYGANKHRPTTLLSPPRDEDHRHHSAAMFGSDDDKFFDDEDDYTLLLQQPALDRSGFVAQPDRHIGRQDNDLVSTPRGAHHRPFPNNASPQDPLKRATTVMETQPQQPTPQFPPHPVSHHPDGAWSASVASVLESINFANSSHPVMLPTTFLSSSYVWATTTTRGDGAHPHRSASLRDEGEFVMARDVMTMLRLEKMAKKKTIAIDFPS</sequence>
<dbReference type="VEuPathDB" id="TriTrypDB:BSAL_34570"/>
<protein>
    <submittedName>
        <fullName evidence="2">Uncharacterized protein</fullName>
    </submittedName>
</protein>
<feature type="compositionally biased region" description="Low complexity" evidence="1">
    <location>
        <begin position="320"/>
        <end position="329"/>
    </location>
</feature>
<feature type="compositionally biased region" description="Polar residues" evidence="1">
    <location>
        <begin position="25"/>
        <end position="44"/>
    </location>
</feature>
<dbReference type="AlphaFoldDB" id="A0A0S4JP01"/>
<feature type="compositionally biased region" description="Pro residues" evidence="1">
    <location>
        <begin position="493"/>
        <end position="502"/>
    </location>
</feature>